<dbReference type="VEuPathDB" id="TriTrypDB:TvY486_0009100"/>
<keyword evidence="2" id="KW-1185">Reference proteome</keyword>
<evidence type="ECO:0000313" key="1">
    <source>
        <dbReference type="EMBL" id="CCD18250.1"/>
    </source>
</evidence>
<accession>F9WL63</accession>
<organism evidence="1 2">
    <name type="scientific">Trypanosoma vivax (strain Y486)</name>
    <dbReference type="NCBI Taxonomy" id="1055687"/>
    <lineage>
        <taxon>Eukaryota</taxon>
        <taxon>Discoba</taxon>
        <taxon>Euglenozoa</taxon>
        <taxon>Kinetoplastea</taxon>
        <taxon>Metakinetoplastina</taxon>
        <taxon>Trypanosomatida</taxon>
        <taxon>Trypanosomatidae</taxon>
        <taxon>Trypanosoma</taxon>
        <taxon>Duttonella</taxon>
    </lineage>
</organism>
<protein>
    <submittedName>
        <fullName evidence="1">Uncharacterized protein</fullName>
    </submittedName>
</protein>
<dbReference type="AlphaFoldDB" id="F9WL63"/>
<evidence type="ECO:0000313" key="2">
    <source>
        <dbReference type="Proteomes" id="UP000009027"/>
    </source>
</evidence>
<gene>
    <name evidence="1" type="ORF">TvY486_0009100</name>
</gene>
<proteinExistence type="predicted"/>
<name>F9WL63_TRYVY</name>
<sequence>MRAMLHLAPPHFPIRFTSVLVRLSSRCCRFPRSPPQKTLFFARFAFTAASSLLLCVSLFTRAAGRARPSSPMPLNALSASFAPLDPRPGLCARFLCQSPLTHFLPPPCPVQTARWLVVRLLPFCPSARLRLRKDLLVPPCAKKSPEHTVNALFPPNSPRFALFPPPPFPLPPCLSAVLSRRVKLSLSTFLLLSRPISDPLLSAGSLLLPCQRCFAAAFRCPSARASCALSASFAVAGNPSAIHRPMRHFVEASAASLAFQDRRPSSPPPYVSLRFSLPSSMPSMFVSPTPPSLGTADQKPLSLVRAPAPCTQSFTSHTLNP</sequence>
<dbReference type="EMBL" id="CAEX01000726">
    <property type="protein sequence ID" value="CCD18250.1"/>
    <property type="molecule type" value="Genomic_DNA"/>
</dbReference>
<reference evidence="1 2" key="1">
    <citation type="journal article" date="2012" name="Proc. Natl. Acad. Sci. U.S.A.">
        <title>Antigenic diversity is generated by distinct evolutionary mechanisms in African trypanosome species.</title>
        <authorList>
            <person name="Jackson A.P."/>
            <person name="Berry A."/>
            <person name="Aslett M."/>
            <person name="Allison H.C."/>
            <person name="Burton P."/>
            <person name="Vavrova-Anderson J."/>
            <person name="Brown R."/>
            <person name="Browne H."/>
            <person name="Corton N."/>
            <person name="Hauser H."/>
            <person name="Gamble J."/>
            <person name="Gilderthorp R."/>
            <person name="Marcello L."/>
            <person name="McQuillan J."/>
            <person name="Otto T.D."/>
            <person name="Quail M.A."/>
            <person name="Sanders M.J."/>
            <person name="van Tonder A."/>
            <person name="Ginger M.L."/>
            <person name="Field M.C."/>
            <person name="Barry J.D."/>
            <person name="Hertz-Fowler C."/>
            <person name="Berriman M."/>
        </authorList>
    </citation>
    <scope>NUCLEOTIDE SEQUENCE</scope>
    <source>
        <strain evidence="1 2">Y486</strain>
    </source>
</reference>
<dbReference type="Proteomes" id="UP000009027">
    <property type="component" value="Unassembled WGS sequence"/>
</dbReference>